<dbReference type="EMBL" id="CP039347">
    <property type="protein sequence ID" value="QCD86206.1"/>
    <property type="molecule type" value="Genomic_DNA"/>
</dbReference>
<protein>
    <submittedName>
        <fullName evidence="1">Uncharacterized protein</fullName>
    </submittedName>
</protein>
<keyword evidence="2" id="KW-1185">Reference proteome</keyword>
<organism evidence="1 2">
    <name type="scientific">Vigna unguiculata</name>
    <name type="common">Cowpea</name>
    <dbReference type="NCBI Taxonomy" id="3917"/>
    <lineage>
        <taxon>Eukaryota</taxon>
        <taxon>Viridiplantae</taxon>
        <taxon>Streptophyta</taxon>
        <taxon>Embryophyta</taxon>
        <taxon>Tracheophyta</taxon>
        <taxon>Spermatophyta</taxon>
        <taxon>Magnoliopsida</taxon>
        <taxon>eudicotyledons</taxon>
        <taxon>Gunneridae</taxon>
        <taxon>Pentapetalae</taxon>
        <taxon>rosids</taxon>
        <taxon>fabids</taxon>
        <taxon>Fabales</taxon>
        <taxon>Fabaceae</taxon>
        <taxon>Papilionoideae</taxon>
        <taxon>50 kb inversion clade</taxon>
        <taxon>NPAAA clade</taxon>
        <taxon>indigoferoid/millettioid clade</taxon>
        <taxon>Phaseoleae</taxon>
        <taxon>Vigna</taxon>
    </lineage>
</organism>
<dbReference type="Proteomes" id="UP000501690">
    <property type="component" value="Linkage Group LG3"/>
</dbReference>
<name>A0A4D6LCU3_VIGUN</name>
<evidence type="ECO:0000313" key="1">
    <source>
        <dbReference type="EMBL" id="QCD86206.1"/>
    </source>
</evidence>
<sequence length="162" mass="18182">MTMEDDAIQRVRELQEIIKNTRLRQKKENVRTRNRGAAAVAGAEWPKARKFGGSPTLVEEDEGLAWWWTDTGKVAERQLEGRLAGAVWSKARQDGVSTTVAGGSRGFLAGSCGERRKRQRRETVAVAVAARETVAVAAREQRAHWSGRNLQREMEEQRARGR</sequence>
<reference evidence="1 2" key="1">
    <citation type="submission" date="2019-04" db="EMBL/GenBank/DDBJ databases">
        <title>An improved genome assembly and genetic linkage map for asparagus bean, Vigna unguiculata ssp. sesquipedialis.</title>
        <authorList>
            <person name="Xia Q."/>
            <person name="Zhang R."/>
            <person name="Dong Y."/>
        </authorList>
    </citation>
    <scope>NUCLEOTIDE SEQUENCE [LARGE SCALE GENOMIC DNA]</scope>
    <source>
        <tissue evidence="1">Leaf</tissue>
    </source>
</reference>
<gene>
    <name evidence="1" type="ORF">DEO72_LG3g727</name>
</gene>
<evidence type="ECO:0000313" key="2">
    <source>
        <dbReference type="Proteomes" id="UP000501690"/>
    </source>
</evidence>
<proteinExistence type="predicted"/>
<accession>A0A4D6LCU3</accession>
<dbReference type="AlphaFoldDB" id="A0A4D6LCU3"/>